<evidence type="ECO:0000313" key="4">
    <source>
        <dbReference type="EMBL" id="VFQ72780.1"/>
    </source>
</evidence>
<dbReference type="PANTHER" id="PTHR46038">
    <property type="entry name" value="EXPRESSED PROTEIN-RELATED"/>
    <property type="match status" value="1"/>
</dbReference>
<accession>A0A484L8Z9</accession>
<dbReference type="Pfam" id="PF03407">
    <property type="entry name" value="Nucleotid_trans"/>
    <property type="match status" value="1"/>
</dbReference>
<feature type="transmembrane region" description="Helical" evidence="2">
    <location>
        <begin position="12"/>
        <end position="33"/>
    </location>
</feature>
<keyword evidence="2" id="KW-0808">Transferase</keyword>
<dbReference type="PANTHER" id="PTHR46038:SF29">
    <property type="entry name" value="NUCLEOTIDE-DIPHOSPHO-SUGAR TRANSFERASE DOMAIN-CONTAINING PROTEIN"/>
    <property type="match status" value="1"/>
</dbReference>
<dbReference type="GO" id="GO:0071555">
    <property type="term" value="P:cell wall organization"/>
    <property type="evidence" value="ECO:0007669"/>
    <property type="project" value="UniProtKB-KW"/>
</dbReference>
<organism evidence="4 5">
    <name type="scientific">Cuscuta campestris</name>
    <dbReference type="NCBI Taxonomy" id="132261"/>
    <lineage>
        <taxon>Eukaryota</taxon>
        <taxon>Viridiplantae</taxon>
        <taxon>Streptophyta</taxon>
        <taxon>Embryophyta</taxon>
        <taxon>Tracheophyta</taxon>
        <taxon>Spermatophyta</taxon>
        <taxon>Magnoliopsida</taxon>
        <taxon>eudicotyledons</taxon>
        <taxon>Gunneridae</taxon>
        <taxon>Pentapetalae</taxon>
        <taxon>asterids</taxon>
        <taxon>lamiids</taxon>
        <taxon>Solanales</taxon>
        <taxon>Convolvulaceae</taxon>
        <taxon>Cuscuteae</taxon>
        <taxon>Cuscuta</taxon>
        <taxon>Cuscuta subgen. Grammica</taxon>
        <taxon>Cuscuta sect. Cleistogrammica</taxon>
    </lineage>
</organism>
<keyword evidence="2" id="KW-0472">Membrane</keyword>
<dbReference type="InterPro" id="IPR044821">
    <property type="entry name" value="At1g28695/At4g15970-like"/>
</dbReference>
<evidence type="ECO:0000259" key="3">
    <source>
        <dbReference type="Pfam" id="PF03407"/>
    </source>
</evidence>
<sequence length="363" mass="42150">MDSSSYPKNFRAADYFHFLLYALLFIGFIYIFIISTNPTQSEIFPTHTPPCDLPSMANKQRLYTMAIYRDKLDEALGRASTEDKTVIIAVVNRAYVEGDKPMLDLFLDGFWVGEGTRKLVRHVLVAAVDQTSYERCVFLRLLHCYRLETEGVDFTGEEKVYMSEDFIKMMWRRTQFLRDVLKLGYSFIFTDSDVLWLRDPFPKLMSSRNETLDLQISTDDFNGDDRSESNPINTGFYMIRSNNRTIALFDSWYDMRNSSAGLKEQDVLNKLIRHGWIEKLGLNVRFLDTKFFSGFCQDSTDVKSVVTVHANCCRTISAKLADLTAVIHDWRRFKSFSGEDVDNRTAAFRWSHHVNCAESWRTP</sequence>
<dbReference type="InterPro" id="IPR029044">
    <property type="entry name" value="Nucleotide-diphossugar_trans"/>
</dbReference>
<keyword evidence="2" id="KW-0328">Glycosyltransferase</keyword>
<name>A0A484L8Z9_9ASTE</name>
<keyword evidence="2" id="KW-0735">Signal-anchor</keyword>
<evidence type="ECO:0000256" key="1">
    <source>
        <dbReference type="ARBA" id="ARBA00007033"/>
    </source>
</evidence>
<comment type="subcellular location">
    <subcellularLocation>
        <location evidence="2">Golgi apparatus membrane</location>
        <topology evidence="2">Single-pass type II membrane protein</topology>
    </subcellularLocation>
</comment>
<dbReference type="EMBL" id="OOIL02001116">
    <property type="protein sequence ID" value="VFQ72780.1"/>
    <property type="molecule type" value="Genomic_DNA"/>
</dbReference>
<keyword evidence="2" id="KW-0812">Transmembrane</keyword>
<dbReference type="GO" id="GO:0000139">
    <property type="term" value="C:Golgi membrane"/>
    <property type="evidence" value="ECO:0007669"/>
    <property type="project" value="UniProtKB-SubCell"/>
</dbReference>
<evidence type="ECO:0000313" key="5">
    <source>
        <dbReference type="Proteomes" id="UP000595140"/>
    </source>
</evidence>
<gene>
    <name evidence="4" type="ORF">CCAM_LOCUS14556</name>
</gene>
<dbReference type="AlphaFoldDB" id="A0A484L8Z9"/>
<evidence type="ECO:0000256" key="2">
    <source>
        <dbReference type="RuleBase" id="RU363055"/>
    </source>
</evidence>
<dbReference type="InterPro" id="IPR005069">
    <property type="entry name" value="Nucl-diP-sugar_transferase"/>
</dbReference>
<feature type="domain" description="Nucleotide-diphospho-sugar transferase" evidence="3">
    <location>
        <begin position="119"/>
        <end position="323"/>
    </location>
</feature>
<dbReference type="SUPFAM" id="SSF53448">
    <property type="entry name" value="Nucleotide-diphospho-sugar transferases"/>
    <property type="match status" value="1"/>
</dbReference>
<dbReference type="OrthoDB" id="540503at2759"/>
<reference evidence="4 5" key="1">
    <citation type="submission" date="2018-04" db="EMBL/GenBank/DDBJ databases">
        <authorList>
            <person name="Vogel A."/>
        </authorList>
    </citation>
    <scope>NUCLEOTIDE SEQUENCE [LARGE SCALE GENOMIC DNA]</scope>
</reference>
<keyword evidence="2" id="KW-1133">Transmembrane helix</keyword>
<dbReference type="Proteomes" id="UP000595140">
    <property type="component" value="Unassembled WGS sequence"/>
</dbReference>
<protein>
    <recommendedName>
        <fullName evidence="2">Glycosyltransferase</fullName>
        <ecNumber evidence="2">2.4.2.-</ecNumber>
    </recommendedName>
</protein>
<keyword evidence="5" id="KW-1185">Reference proteome</keyword>
<comment type="similarity">
    <text evidence="1 2">Belongs to the glycosyltransferase 77 family.</text>
</comment>
<proteinExistence type="inferred from homology"/>
<dbReference type="EC" id="2.4.2.-" evidence="2"/>
<dbReference type="GO" id="GO:0016757">
    <property type="term" value="F:glycosyltransferase activity"/>
    <property type="evidence" value="ECO:0007669"/>
    <property type="project" value="UniProtKB-KW"/>
</dbReference>
<keyword evidence="2" id="KW-0333">Golgi apparatus</keyword>
<keyword evidence="2" id="KW-0961">Cell wall biogenesis/degradation</keyword>